<reference evidence="1" key="1">
    <citation type="submission" date="2020-09" db="EMBL/GenBank/DDBJ databases">
        <title>Genome-Enabled Discovery of Anthraquinone Biosynthesis in Senna tora.</title>
        <authorList>
            <person name="Kang S.-H."/>
            <person name="Pandey R.P."/>
            <person name="Lee C.-M."/>
            <person name="Sim J.-S."/>
            <person name="Jeong J.-T."/>
            <person name="Choi B.-S."/>
            <person name="Jung M."/>
            <person name="Ginzburg D."/>
            <person name="Zhao K."/>
            <person name="Won S.Y."/>
            <person name="Oh T.-J."/>
            <person name="Yu Y."/>
            <person name="Kim N.-H."/>
            <person name="Lee O.R."/>
            <person name="Lee T.-H."/>
            <person name="Bashyal P."/>
            <person name="Kim T.-S."/>
            <person name="Lee W.-H."/>
            <person name="Kawkins C."/>
            <person name="Kim C.-K."/>
            <person name="Kim J.S."/>
            <person name="Ahn B.O."/>
            <person name="Rhee S.Y."/>
            <person name="Sohng J.K."/>
        </authorList>
    </citation>
    <scope>NUCLEOTIDE SEQUENCE</scope>
    <source>
        <tissue evidence="1">Leaf</tissue>
    </source>
</reference>
<comment type="caution">
    <text evidence="1">The sequence shown here is derived from an EMBL/GenBank/DDBJ whole genome shotgun (WGS) entry which is preliminary data.</text>
</comment>
<evidence type="ECO:0000313" key="1">
    <source>
        <dbReference type="EMBL" id="KAF7841573.1"/>
    </source>
</evidence>
<proteinExistence type="predicted"/>
<gene>
    <name evidence="1" type="ORF">G2W53_003871</name>
</gene>
<sequence>MSVENSLSDAPIFGLLESPPDKWCLATHSANSEIKHVNTDTASCTCLERRSSGIGDVKTMSKQLNLSSRAAPSPIANSSKSHISSAIFEYTTLQN</sequence>
<dbReference type="Proteomes" id="UP000634136">
    <property type="component" value="Unassembled WGS sequence"/>
</dbReference>
<protein>
    <submittedName>
        <fullName evidence="1">Nuclear pore complex protein NUP96</fullName>
    </submittedName>
</protein>
<keyword evidence="2" id="KW-1185">Reference proteome</keyword>
<accession>A0A834XE99</accession>
<organism evidence="1 2">
    <name type="scientific">Senna tora</name>
    <dbReference type="NCBI Taxonomy" id="362788"/>
    <lineage>
        <taxon>Eukaryota</taxon>
        <taxon>Viridiplantae</taxon>
        <taxon>Streptophyta</taxon>
        <taxon>Embryophyta</taxon>
        <taxon>Tracheophyta</taxon>
        <taxon>Spermatophyta</taxon>
        <taxon>Magnoliopsida</taxon>
        <taxon>eudicotyledons</taxon>
        <taxon>Gunneridae</taxon>
        <taxon>Pentapetalae</taxon>
        <taxon>rosids</taxon>
        <taxon>fabids</taxon>
        <taxon>Fabales</taxon>
        <taxon>Fabaceae</taxon>
        <taxon>Caesalpinioideae</taxon>
        <taxon>Cassia clade</taxon>
        <taxon>Senna</taxon>
    </lineage>
</organism>
<name>A0A834XE99_9FABA</name>
<dbReference type="AlphaFoldDB" id="A0A834XE99"/>
<dbReference type="EMBL" id="JAAIUW010000002">
    <property type="protein sequence ID" value="KAF7841573.1"/>
    <property type="molecule type" value="Genomic_DNA"/>
</dbReference>
<evidence type="ECO:0000313" key="2">
    <source>
        <dbReference type="Proteomes" id="UP000634136"/>
    </source>
</evidence>